<keyword evidence="4 10" id="KW-1133">Transmembrane helix</keyword>
<dbReference type="PANTHER" id="PTHR28259">
    <property type="entry name" value="FLUORIDE EXPORT PROTEIN 1-RELATED"/>
    <property type="match status" value="1"/>
</dbReference>
<gene>
    <name evidence="10" type="primary">fluC</name>
    <name evidence="10" type="synonym">crcB</name>
    <name evidence="11" type="ORF">GCM10017581_101290</name>
</gene>
<feature type="transmembrane region" description="Helical" evidence="10">
    <location>
        <begin position="116"/>
        <end position="144"/>
    </location>
</feature>
<keyword evidence="3 10" id="KW-0812">Transmembrane</keyword>
<feature type="transmembrane region" description="Helical" evidence="10">
    <location>
        <begin position="52"/>
        <end position="74"/>
    </location>
</feature>
<evidence type="ECO:0000256" key="5">
    <source>
        <dbReference type="ARBA" id="ARBA00023136"/>
    </source>
</evidence>
<feature type="binding site" evidence="10">
    <location>
        <position position="94"/>
    </location>
    <ligand>
        <name>Na(+)</name>
        <dbReference type="ChEBI" id="CHEBI:29101"/>
        <note>structural</note>
    </ligand>
</feature>
<dbReference type="GO" id="GO:0046872">
    <property type="term" value="F:metal ion binding"/>
    <property type="evidence" value="ECO:0007669"/>
    <property type="project" value="UniProtKB-KW"/>
</dbReference>
<comment type="subcellular location">
    <subcellularLocation>
        <location evidence="1 10">Cell membrane</location>
        <topology evidence="1 10">Multi-pass membrane protein</topology>
    </subcellularLocation>
</comment>
<organism evidence="11 12">
    <name type="scientific">Dactylosporangium matsuzakiense</name>
    <dbReference type="NCBI Taxonomy" id="53360"/>
    <lineage>
        <taxon>Bacteria</taxon>
        <taxon>Bacillati</taxon>
        <taxon>Actinomycetota</taxon>
        <taxon>Actinomycetes</taxon>
        <taxon>Micromonosporales</taxon>
        <taxon>Micromonosporaceae</taxon>
        <taxon>Dactylosporangium</taxon>
    </lineage>
</organism>
<keyword evidence="6 10" id="KW-0407">Ion channel</keyword>
<evidence type="ECO:0000256" key="9">
    <source>
        <dbReference type="ARBA" id="ARBA00049940"/>
    </source>
</evidence>
<keyword evidence="2 10" id="KW-1003">Cell membrane</keyword>
<reference evidence="11" key="2">
    <citation type="submission" date="2023-01" db="EMBL/GenBank/DDBJ databases">
        <authorList>
            <person name="Sun Q."/>
            <person name="Evtushenko L."/>
        </authorList>
    </citation>
    <scope>NUCLEOTIDE SEQUENCE</scope>
    <source>
        <strain evidence="11">VKM Ac-1321</strain>
    </source>
</reference>
<dbReference type="GO" id="GO:0062054">
    <property type="term" value="F:fluoride channel activity"/>
    <property type="evidence" value="ECO:0007669"/>
    <property type="project" value="UniProtKB-UniRule"/>
</dbReference>
<keyword evidence="10" id="KW-0406">Ion transport</keyword>
<dbReference type="GO" id="GO:0005886">
    <property type="term" value="C:plasma membrane"/>
    <property type="evidence" value="ECO:0007669"/>
    <property type="project" value="UniProtKB-SubCell"/>
</dbReference>
<dbReference type="GO" id="GO:0140114">
    <property type="term" value="P:cellular detoxification of fluoride"/>
    <property type="evidence" value="ECO:0007669"/>
    <property type="project" value="UniProtKB-UniRule"/>
</dbReference>
<dbReference type="RefSeq" id="WP_261964726.1">
    <property type="nucleotide sequence ID" value="NZ_BAAAXA010000001.1"/>
</dbReference>
<keyword evidence="10" id="KW-0813">Transport</keyword>
<evidence type="ECO:0000256" key="3">
    <source>
        <dbReference type="ARBA" id="ARBA00022692"/>
    </source>
</evidence>
<comment type="similarity">
    <text evidence="7 10">Belongs to the fluoride channel Fluc/FEX (TC 1.A.43) family.</text>
</comment>
<comment type="catalytic activity">
    <reaction evidence="8">
        <text>fluoride(in) = fluoride(out)</text>
        <dbReference type="Rhea" id="RHEA:76159"/>
        <dbReference type="ChEBI" id="CHEBI:17051"/>
    </reaction>
    <physiologicalReaction direction="left-to-right" evidence="8">
        <dbReference type="Rhea" id="RHEA:76160"/>
    </physiologicalReaction>
</comment>
<feature type="transmembrane region" description="Helical" evidence="10">
    <location>
        <begin position="21"/>
        <end position="40"/>
    </location>
</feature>
<evidence type="ECO:0000313" key="12">
    <source>
        <dbReference type="Proteomes" id="UP001143480"/>
    </source>
</evidence>
<dbReference type="Proteomes" id="UP001143480">
    <property type="component" value="Unassembled WGS sequence"/>
</dbReference>
<dbReference type="InterPro" id="IPR003691">
    <property type="entry name" value="FluC"/>
</dbReference>
<comment type="caution">
    <text evidence="11">The sequence shown here is derived from an EMBL/GenBank/DDBJ whole genome shotgun (WGS) entry which is preliminary data.</text>
</comment>
<accession>A0A9W6NTA8</accession>
<keyword evidence="10" id="KW-0915">Sodium</keyword>
<evidence type="ECO:0000256" key="2">
    <source>
        <dbReference type="ARBA" id="ARBA00022475"/>
    </source>
</evidence>
<name>A0A9W6NTA8_9ACTN</name>
<evidence type="ECO:0000256" key="4">
    <source>
        <dbReference type="ARBA" id="ARBA00022989"/>
    </source>
</evidence>
<dbReference type="EMBL" id="BSFP01000142">
    <property type="protein sequence ID" value="GLL08368.1"/>
    <property type="molecule type" value="Genomic_DNA"/>
</dbReference>
<comment type="activity regulation">
    <text evidence="10">Na(+) is not transported, but it plays an essential structural role and its presence is essential for fluoride channel function.</text>
</comment>
<keyword evidence="12" id="KW-1185">Reference proteome</keyword>
<evidence type="ECO:0000256" key="8">
    <source>
        <dbReference type="ARBA" id="ARBA00035585"/>
    </source>
</evidence>
<dbReference type="Pfam" id="PF02537">
    <property type="entry name" value="CRCB"/>
    <property type="match status" value="1"/>
</dbReference>
<comment type="function">
    <text evidence="9 10">Fluoride-specific ion channel. Important for reducing fluoride concentration in the cell, thus reducing its toxicity.</text>
</comment>
<keyword evidence="5 10" id="KW-0472">Membrane</keyword>
<protein>
    <recommendedName>
        <fullName evidence="10">Fluoride-specific ion channel FluC</fullName>
    </recommendedName>
</protein>
<dbReference type="HAMAP" id="MF_00454">
    <property type="entry name" value="FluC"/>
    <property type="match status" value="1"/>
</dbReference>
<sequence>MDPDVDLHVPAQRAELRRHPAPVLLAIAAGGACGALARYGVAQAWPHGTGGFPWSTFVINVSGCLLIGVLMVIVTEVAPERRLLRPFAGVGVLGGYTTFSTYAVDFHRTASAGAPWTALAYLAATVAGALLGVWAGSALALAVVRRLR</sequence>
<proteinExistence type="inferred from homology"/>
<reference evidence="11" key="1">
    <citation type="journal article" date="2014" name="Int. J. Syst. Evol. Microbiol.">
        <title>Complete genome sequence of Corynebacterium casei LMG S-19264T (=DSM 44701T), isolated from a smear-ripened cheese.</title>
        <authorList>
            <consortium name="US DOE Joint Genome Institute (JGI-PGF)"/>
            <person name="Walter F."/>
            <person name="Albersmeier A."/>
            <person name="Kalinowski J."/>
            <person name="Ruckert C."/>
        </authorList>
    </citation>
    <scope>NUCLEOTIDE SEQUENCE</scope>
    <source>
        <strain evidence="11">VKM Ac-1321</strain>
    </source>
</reference>
<feature type="binding site" evidence="10">
    <location>
        <position position="97"/>
    </location>
    <ligand>
        <name>Na(+)</name>
        <dbReference type="ChEBI" id="CHEBI:29101"/>
        <note>structural</note>
    </ligand>
</feature>
<evidence type="ECO:0000256" key="10">
    <source>
        <dbReference type="HAMAP-Rule" id="MF_00454"/>
    </source>
</evidence>
<evidence type="ECO:0000313" key="11">
    <source>
        <dbReference type="EMBL" id="GLL08368.1"/>
    </source>
</evidence>
<evidence type="ECO:0000256" key="1">
    <source>
        <dbReference type="ARBA" id="ARBA00004651"/>
    </source>
</evidence>
<evidence type="ECO:0000256" key="6">
    <source>
        <dbReference type="ARBA" id="ARBA00023303"/>
    </source>
</evidence>
<dbReference type="PANTHER" id="PTHR28259:SF1">
    <property type="entry name" value="FLUORIDE EXPORT PROTEIN 1-RELATED"/>
    <property type="match status" value="1"/>
</dbReference>
<dbReference type="AlphaFoldDB" id="A0A9W6NTA8"/>
<evidence type="ECO:0000256" key="7">
    <source>
        <dbReference type="ARBA" id="ARBA00035120"/>
    </source>
</evidence>
<keyword evidence="10" id="KW-0479">Metal-binding</keyword>
<feature type="transmembrane region" description="Helical" evidence="10">
    <location>
        <begin position="86"/>
        <end position="104"/>
    </location>
</feature>